<gene>
    <name evidence="1" type="ORF">BS640_07935</name>
</gene>
<dbReference type="EMBL" id="MRWE01000010">
    <property type="protein sequence ID" value="ORJ26030.1"/>
    <property type="molecule type" value="Genomic_DNA"/>
</dbReference>
<keyword evidence="2" id="KW-1185">Reference proteome</keyword>
<sequence length="295" mass="33885">MFIALNFISEKPDFYTYTGMVNNEKLNVFKTLNEYIERTENTNVDGGRYPLSEVMSRLINTLNKEHLKQRIGVESKHAKFAINAILREDETALLNIPGIKDDNIALDYLARFAAHMESIERELHDFNADIARLFSTSSNTFTRNTLDNLFENLGDHPCYAPSYSLLEAVNDKAELPDKNDQMRAVEFTNRILSRMIKGVIDGFIKQVSENIPLQKQQNDNAQLHFFLDDIKMEDVVCKSDSKMNGMTAIELRHLYRCRAQLADVVTFYKDKKSVPAPWEKTQNYGAVISPLLNLF</sequence>
<reference evidence="1 2" key="1">
    <citation type="journal article" date="2017" name="Int. J. Syst. Evol. Microbiol.">
        <title>Rouxiella badensis sp. nov. and Rouxiella silvae sp. nov. isolated from peat bog soil in Germany and emendation of the genus description.</title>
        <authorList>
            <person name="Le Fleche-Mateos A."/>
            <person name="Kugler J.H."/>
            <person name="Hansen S.H."/>
            <person name="Syldatk C."/>
            <person name="Hausmann R."/>
            <person name="Lomprez F."/>
            <person name="Vandenbogaert M."/>
            <person name="Manuguerra J.C."/>
            <person name="Grimont P.A."/>
        </authorList>
    </citation>
    <scope>NUCLEOTIDE SEQUENCE [LARGE SCALE GENOMIC DNA]</scope>
    <source>
        <strain evidence="1 2">DSM 100043</strain>
    </source>
</reference>
<evidence type="ECO:0000313" key="2">
    <source>
        <dbReference type="Proteomes" id="UP000192536"/>
    </source>
</evidence>
<evidence type="ECO:0000313" key="1">
    <source>
        <dbReference type="EMBL" id="ORJ26030.1"/>
    </source>
</evidence>
<comment type="caution">
    <text evidence="1">The sequence shown here is derived from an EMBL/GenBank/DDBJ whole genome shotgun (WGS) entry which is preliminary data.</text>
</comment>
<organism evidence="1 2">
    <name type="scientific">Rouxiella badensis</name>
    <dbReference type="NCBI Taxonomy" id="1646377"/>
    <lineage>
        <taxon>Bacteria</taxon>
        <taxon>Pseudomonadati</taxon>
        <taxon>Pseudomonadota</taxon>
        <taxon>Gammaproteobacteria</taxon>
        <taxon>Enterobacterales</taxon>
        <taxon>Yersiniaceae</taxon>
        <taxon>Rouxiella</taxon>
    </lineage>
</organism>
<protein>
    <submittedName>
        <fullName evidence="1">Uncharacterized protein</fullName>
    </submittedName>
</protein>
<dbReference type="Proteomes" id="UP000192536">
    <property type="component" value="Unassembled WGS sequence"/>
</dbReference>
<accession>A0A1X0WGZ6</accession>
<dbReference type="AlphaFoldDB" id="A0A1X0WGZ6"/>
<name>A0A1X0WGZ6_9GAMM</name>
<proteinExistence type="predicted"/>